<protein>
    <recommendedName>
        <fullName evidence="5">DUF1326 domain-containing protein</fullName>
    </recommendedName>
</protein>
<dbReference type="OrthoDB" id="9802256at2"/>
<dbReference type="Pfam" id="PF07040">
    <property type="entry name" value="DUF1326"/>
    <property type="match status" value="1"/>
</dbReference>
<name>A0A167HW92_9BURK</name>
<evidence type="ECO:0000313" key="2">
    <source>
        <dbReference type="EMBL" id="OAD41816.1"/>
    </source>
</evidence>
<dbReference type="KEGG" id="hyl:LPB072_12330"/>
<accession>A0A167HW92</accession>
<dbReference type="Proteomes" id="UP000185657">
    <property type="component" value="Unassembled WGS sequence"/>
</dbReference>
<dbReference type="InterPro" id="IPR009758">
    <property type="entry name" value="DUF1326"/>
</dbReference>
<evidence type="ECO:0000313" key="3">
    <source>
        <dbReference type="Proteomes" id="UP000185657"/>
    </source>
</evidence>
<evidence type="ECO:0000313" key="4">
    <source>
        <dbReference type="Proteomes" id="UP000185680"/>
    </source>
</evidence>
<organism evidence="1 4">
    <name type="scientific">Hydrogenophaga crassostreae</name>
    <dbReference type="NCBI Taxonomy" id="1763535"/>
    <lineage>
        <taxon>Bacteria</taxon>
        <taxon>Pseudomonadati</taxon>
        <taxon>Pseudomonadota</taxon>
        <taxon>Betaproteobacteria</taxon>
        <taxon>Burkholderiales</taxon>
        <taxon>Comamonadaceae</taxon>
        <taxon>Hydrogenophaga</taxon>
    </lineage>
</organism>
<gene>
    <name evidence="1" type="ORF">LPB072_12330</name>
    <name evidence="2" type="ORF">LPB72_10950</name>
</gene>
<reference evidence="2 3" key="1">
    <citation type="submission" date="2016-02" db="EMBL/GenBank/DDBJ databases">
        <title>Draft genome sequence of Hydrogenophaga sp. LPB0072.</title>
        <authorList>
            <person name="Shin S.-K."/>
            <person name="Yi H."/>
        </authorList>
    </citation>
    <scope>NUCLEOTIDE SEQUENCE [LARGE SCALE GENOMIC DNA]</scope>
    <source>
        <strain evidence="2 3">LPB0072</strain>
    </source>
</reference>
<dbReference type="EMBL" id="LVWD01000013">
    <property type="protein sequence ID" value="OAD41816.1"/>
    <property type="molecule type" value="Genomic_DNA"/>
</dbReference>
<evidence type="ECO:0008006" key="5">
    <source>
        <dbReference type="Google" id="ProtNLM"/>
    </source>
</evidence>
<dbReference type="Proteomes" id="UP000185680">
    <property type="component" value="Chromosome"/>
</dbReference>
<dbReference type="EMBL" id="CP017476">
    <property type="protein sequence ID" value="AOW13526.1"/>
    <property type="molecule type" value="Genomic_DNA"/>
</dbReference>
<keyword evidence="3" id="KW-1185">Reference proteome</keyword>
<dbReference type="RefSeq" id="WP_066090133.1">
    <property type="nucleotide sequence ID" value="NZ_CP017476.1"/>
</dbReference>
<reference evidence="1 4" key="2">
    <citation type="submission" date="2016-10" db="EMBL/GenBank/DDBJ databases">
        <title>Hydorgenophaga sp. LPB0072 isolated from gastropod.</title>
        <authorList>
            <person name="Kim E."/>
            <person name="Yi H."/>
        </authorList>
    </citation>
    <scope>NUCLEOTIDE SEQUENCE [LARGE SCALE GENOMIC DNA]</scope>
    <source>
        <strain evidence="1 4">LPB0072</strain>
    </source>
</reference>
<evidence type="ECO:0000313" key="1">
    <source>
        <dbReference type="EMBL" id="AOW13526.1"/>
    </source>
</evidence>
<sequence>MSPWNLAGTYFEACNCEAACPCIFTSPPTEGECKAMVAWHIDKGIYGDTPLDGLNVALAVHAPGTMVATKWKVAAYFDDKASAAQNDALHAIFGGKAGGHPAVLASFIGEMVGAKSVPMEYIADGRKSSLSIPGVAEAQIEQLNGQGAGPITIAGHPLCIAPGKPATVARSSRFALDDFGWGWNFSGKAGLMSDFAYASE</sequence>
<proteinExistence type="predicted"/>
<dbReference type="STRING" id="1763535.LPB072_12330"/>
<dbReference type="AlphaFoldDB" id="A0A167HW92"/>